<reference evidence="7" key="1">
    <citation type="submission" date="2021-10" db="EMBL/GenBank/DDBJ databases">
        <title>De novo Genome Assembly of Clathrus columnatus (Basidiomycota, Fungi) Using Illumina and Nanopore Sequence Data.</title>
        <authorList>
            <person name="Ogiso-Tanaka E."/>
            <person name="Itagaki H."/>
            <person name="Hosoya T."/>
            <person name="Hosaka K."/>
        </authorList>
    </citation>
    <scope>NUCLEOTIDE SEQUENCE</scope>
    <source>
        <strain evidence="7">MO-923</strain>
    </source>
</reference>
<dbReference type="GO" id="GO:0005737">
    <property type="term" value="C:cytoplasm"/>
    <property type="evidence" value="ECO:0007669"/>
    <property type="project" value="TreeGrafter"/>
</dbReference>
<dbReference type="InterPro" id="IPR029021">
    <property type="entry name" value="Prot-tyrosine_phosphatase-like"/>
</dbReference>
<dbReference type="Pfam" id="PF00782">
    <property type="entry name" value="DSPc"/>
    <property type="match status" value="1"/>
</dbReference>
<name>A0AAV5A5A8_9AGAM</name>
<evidence type="ECO:0000256" key="4">
    <source>
        <dbReference type="ARBA" id="ARBA00022912"/>
    </source>
</evidence>
<keyword evidence="4" id="KW-0904">Protein phosphatase</keyword>
<evidence type="ECO:0000256" key="2">
    <source>
        <dbReference type="ARBA" id="ARBA00013064"/>
    </source>
</evidence>
<evidence type="ECO:0000313" key="8">
    <source>
        <dbReference type="Proteomes" id="UP001050691"/>
    </source>
</evidence>
<evidence type="ECO:0000256" key="3">
    <source>
        <dbReference type="ARBA" id="ARBA00022801"/>
    </source>
</evidence>
<dbReference type="SMART" id="SM00195">
    <property type="entry name" value="DSPc"/>
    <property type="match status" value="1"/>
</dbReference>
<dbReference type="Proteomes" id="UP001050691">
    <property type="component" value="Unassembled WGS sequence"/>
</dbReference>
<dbReference type="GO" id="GO:0043409">
    <property type="term" value="P:negative regulation of MAPK cascade"/>
    <property type="evidence" value="ECO:0007669"/>
    <property type="project" value="TreeGrafter"/>
</dbReference>
<dbReference type="InterPro" id="IPR000340">
    <property type="entry name" value="Dual-sp_phosphatase_cat-dom"/>
</dbReference>
<keyword evidence="8" id="KW-1185">Reference proteome</keyword>
<dbReference type="Gene3D" id="3.90.190.10">
    <property type="entry name" value="Protein tyrosine phosphatase superfamily"/>
    <property type="match status" value="1"/>
</dbReference>
<sequence length="357" mass="39199">MSLATTLCLDSPLLHTSPLASSSTTTFKALRLNRQPSPTIPATQAQAQATPTERTISVSKLSRALSRLNLRSSSGGTTAHAEAHPIRFEQAQYLDSLYSSSNARQILSRVSIPSGLNRDRVREFIYSIAISPKGTAFLPRYSEIIPGYLYIADSYTGTDMKTLSKLGITHVIGINNTPHFEPTLSSPSSPLSPKLIHIKHHTITPPHPKLHLPSSKKAPSYISIFDEAVDFIDEAFRDNKPRIMIHDRLGSDWSASVVIAWAIRNQRCSYDQACHAVRQRREIVSPSREVEKGVKEWMGLEYARSFFPVGRGGRCNRSSSPSPTSSSSSASASPSSSRSSASNSDSEDTFEDVIDIR</sequence>
<evidence type="ECO:0000313" key="7">
    <source>
        <dbReference type="EMBL" id="GJJ09767.1"/>
    </source>
</evidence>
<dbReference type="AlphaFoldDB" id="A0AAV5A5A8"/>
<comment type="caution">
    <text evidence="7">The sequence shown here is derived from an EMBL/GenBank/DDBJ whole genome shotgun (WGS) entry which is preliminary data.</text>
</comment>
<feature type="compositionally biased region" description="Acidic residues" evidence="5">
    <location>
        <begin position="345"/>
        <end position="357"/>
    </location>
</feature>
<comment type="similarity">
    <text evidence="1">Belongs to the protein-tyrosine phosphatase family. Non-receptor class dual specificity subfamily.</text>
</comment>
<feature type="domain" description="Tyrosine-protein phosphatase" evidence="6">
    <location>
        <begin position="140"/>
        <end position="293"/>
    </location>
</feature>
<dbReference type="PANTHER" id="PTHR10159">
    <property type="entry name" value="DUAL SPECIFICITY PROTEIN PHOSPHATASE"/>
    <property type="match status" value="1"/>
</dbReference>
<accession>A0AAV5A5A8</accession>
<dbReference type="InterPro" id="IPR020422">
    <property type="entry name" value="TYR_PHOSPHATASE_DUAL_dom"/>
</dbReference>
<dbReference type="GO" id="GO:0004725">
    <property type="term" value="F:protein tyrosine phosphatase activity"/>
    <property type="evidence" value="ECO:0007669"/>
    <property type="project" value="UniProtKB-EC"/>
</dbReference>
<gene>
    <name evidence="7" type="ORF">Clacol_003991</name>
</gene>
<organism evidence="7 8">
    <name type="scientific">Clathrus columnatus</name>
    <dbReference type="NCBI Taxonomy" id="1419009"/>
    <lineage>
        <taxon>Eukaryota</taxon>
        <taxon>Fungi</taxon>
        <taxon>Dikarya</taxon>
        <taxon>Basidiomycota</taxon>
        <taxon>Agaricomycotina</taxon>
        <taxon>Agaricomycetes</taxon>
        <taxon>Phallomycetidae</taxon>
        <taxon>Phallales</taxon>
        <taxon>Clathraceae</taxon>
        <taxon>Clathrus</taxon>
    </lineage>
</organism>
<evidence type="ECO:0000259" key="6">
    <source>
        <dbReference type="SMART" id="SM00195"/>
    </source>
</evidence>
<dbReference type="PANTHER" id="PTHR10159:SF519">
    <property type="entry name" value="DUAL SPECIFICITY PROTEIN PHOSPHATASE MPK3"/>
    <property type="match status" value="1"/>
</dbReference>
<evidence type="ECO:0000256" key="1">
    <source>
        <dbReference type="ARBA" id="ARBA00008601"/>
    </source>
</evidence>
<keyword evidence="3" id="KW-0378">Hydrolase</keyword>
<dbReference type="EC" id="3.1.3.48" evidence="2"/>
<evidence type="ECO:0000256" key="5">
    <source>
        <dbReference type="SAM" id="MobiDB-lite"/>
    </source>
</evidence>
<dbReference type="SUPFAM" id="SSF52799">
    <property type="entry name" value="(Phosphotyrosine protein) phosphatases II"/>
    <property type="match status" value="1"/>
</dbReference>
<feature type="region of interest" description="Disordered" evidence="5">
    <location>
        <begin position="311"/>
        <end position="357"/>
    </location>
</feature>
<protein>
    <recommendedName>
        <fullName evidence="2">protein-tyrosine-phosphatase</fullName>
        <ecNumber evidence="2">3.1.3.48</ecNumber>
    </recommendedName>
</protein>
<feature type="compositionally biased region" description="Low complexity" evidence="5">
    <location>
        <begin position="318"/>
        <end position="344"/>
    </location>
</feature>
<dbReference type="CDD" id="cd14498">
    <property type="entry name" value="DSP"/>
    <property type="match status" value="1"/>
</dbReference>
<proteinExistence type="inferred from homology"/>
<dbReference type="EMBL" id="BPWL01000004">
    <property type="protein sequence ID" value="GJJ09767.1"/>
    <property type="molecule type" value="Genomic_DNA"/>
</dbReference>